<feature type="region of interest" description="Disordered" evidence="1">
    <location>
        <begin position="306"/>
        <end position="337"/>
    </location>
</feature>
<proteinExistence type="predicted"/>
<dbReference type="Pfam" id="PF14223">
    <property type="entry name" value="Retrotran_gag_2"/>
    <property type="match status" value="1"/>
</dbReference>
<accession>A0ABM0PFP8</accession>
<feature type="compositionally biased region" description="Polar residues" evidence="1">
    <location>
        <begin position="1"/>
        <end position="10"/>
    </location>
</feature>
<reference evidence="3" key="2">
    <citation type="submission" date="2025-08" db="UniProtKB">
        <authorList>
            <consortium name="RefSeq"/>
        </authorList>
    </citation>
    <scope>IDENTIFICATION</scope>
</reference>
<dbReference type="Proteomes" id="UP000694861">
    <property type="component" value="Linkage group LG7"/>
</dbReference>
<protein>
    <submittedName>
        <fullName evidence="3">Uncharacterized protein LOC103337585</fullName>
    </submittedName>
</protein>
<reference evidence="2" key="1">
    <citation type="journal article" date="2012" name="Nat. Commun.">
        <title>The genome of Prunus mume.</title>
        <authorList>
            <person name="Zhang Q."/>
            <person name="Chen W."/>
            <person name="Sun L."/>
            <person name="Zhao F."/>
            <person name="Huang B."/>
            <person name="Yang W."/>
            <person name="Tao Y."/>
            <person name="Wang J."/>
            <person name="Yuan Z."/>
            <person name="Fan G."/>
            <person name="Xing Z."/>
            <person name="Han C."/>
            <person name="Pan H."/>
            <person name="Zhong X."/>
            <person name="Shi W."/>
            <person name="Liang X."/>
            <person name="Du D."/>
            <person name="Sun F."/>
            <person name="Xu Z."/>
            <person name="Hao R."/>
            <person name="Lv T."/>
            <person name="Lv Y."/>
            <person name="Zheng Z."/>
            <person name="Sun M."/>
            <person name="Luo L."/>
            <person name="Cai M."/>
            <person name="Gao Y."/>
            <person name="Wang J."/>
            <person name="Yin Y."/>
            <person name="Xu X."/>
            <person name="Cheng T."/>
            <person name="Wang J."/>
        </authorList>
    </citation>
    <scope>NUCLEOTIDE SEQUENCE [LARGE SCALE GENOMIC DNA]</scope>
</reference>
<dbReference type="RefSeq" id="XP_008238972.1">
    <property type="nucleotide sequence ID" value="XM_008240750.1"/>
</dbReference>
<feature type="compositionally biased region" description="Low complexity" evidence="1">
    <location>
        <begin position="306"/>
        <end position="330"/>
    </location>
</feature>
<organism evidence="2 3">
    <name type="scientific">Prunus mume</name>
    <name type="common">Japanese apricot</name>
    <name type="synonym">Armeniaca mume</name>
    <dbReference type="NCBI Taxonomy" id="102107"/>
    <lineage>
        <taxon>Eukaryota</taxon>
        <taxon>Viridiplantae</taxon>
        <taxon>Streptophyta</taxon>
        <taxon>Embryophyta</taxon>
        <taxon>Tracheophyta</taxon>
        <taxon>Spermatophyta</taxon>
        <taxon>Magnoliopsida</taxon>
        <taxon>eudicotyledons</taxon>
        <taxon>Gunneridae</taxon>
        <taxon>Pentapetalae</taxon>
        <taxon>rosids</taxon>
        <taxon>fabids</taxon>
        <taxon>Rosales</taxon>
        <taxon>Rosaceae</taxon>
        <taxon>Amygdaloideae</taxon>
        <taxon>Amygdaleae</taxon>
        <taxon>Prunus</taxon>
    </lineage>
</organism>
<dbReference type="PANTHER" id="PTHR47481">
    <property type="match status" value="1"/>
</dbReference>
<evidence type="ECO:0000256" key="1">
    <source>
        <dbReference type="SAM" id="MobiDB-lite"/>
    </source>
</evidence>
<feature type="compositionally biased region" description="Low complexity" evidence="1">
    <location>
        <begin position="535"/>
        <end position="546"/>
    </location>
</feature>
<evidence type="ECO:0000313" key="3">
    <source>
        <dbReference type="RefSeq" id="XP_008238972.1"/>
    </source>
</evidence>
<feature type="region of interest" description="Disordered" evidence="1">
    <location>
        <begin position="525"/>
        <end position="546"/>
    </location>
</feature>
<dbReference type="CDD" id="cd09272">
    <property type="entry name" value="RNase_HI_RT_Ty1"/>
    <property type="match status" value="1"/>
</dbReference>
<sequence>MTASSSTRVSLDSDQKPRFSGSGAHTWKEGLIAYDMSYRQNGFCLHVVVKASFSGNPQQHCVWALSSSNILLLLKSRNLLSFVNGASVAPSPFLQDDKGKLTDAINPAYDTWIQQDQLVLSWINGSLRSTVLATVTRFTSARSTWVALENHFASPNQNRILQLRSELFRTARGDSSIAVYLDKVNAIVDNLALSGSPLPDSDLLAVIMNNVGPLYESTVASAQARETPITYADLEAFLLSDEQRHLMLHAPARDGPATAMVAAHGHASSRGRCRGSGRFSFRGGHSGGSAPWFGSSFATGHLGFRGSSSSHGSGRASFSSPGGSSSQPGVLGPPPTAAAGFSSSSASFFGLLIRCQICGRYGHSALDCYNRLNMSNEGPQHLTAMTAQQSSSPRPPNWVVDTGANSHITNDLGNLSLSREYHGHDSVDGVLGGTETKGAHAHISSSYYADSAPPLQVFGSLPNQQAASQPHGHQIVTPTSPSPSSPLPNATNTPTIVASQTTQHSPPSSLQVYRHTPHRTVLTFPSPEPDLVLPSSSRHSSPSATSREWRTAMGEEFNALQRAGTWVLIPPKPTLNVLPNKWVFRIKRNSDGSVQRYKARLVANGFHQQEGLDYGNDPTHISTLIQDLSRLFSMKDLGPVHYFLGIEVLRTPNGLSLTQSKYIKDLLTRTKMQDAKHISSSVASGRRLSLHNGVPLDDPSEYRSVVDYAGDPDDRRSTSGYCLYLGALFRDLQLSFSCPKLWCDNISAISLAFNLVFHALTRHVEVDYHYVREKVVRQELDVRYLRPNC</sequence>
<gene>
    <name evidence="3" type="primary">LOC103337585</name>
</gene>
<feature type="compositionally biased region" description="Polar residues" evidence="1">
    <location>
        <begin position="496"/>
        <end position="511"/>
    </location>
</feature>
<keyword evidence="2" id="KW-1185">Reference proteome</keyword>
<dbReference type="GeneID" id="103337585"/>
<feature type="region of interest" description="Disordered" evidence="1">
    <location>
        <begin position="1"/>
        <end position="21"/>
    </location>
</feature>
<feature type="region of interest" description="Disordered" evidence="1">
    <location>
        <begin position="459"/>
        <end position="511"/>
    </location>
</feature>
<name>A0ABM0PFP8_PRUMU</name>
<dbReference type="PANTHER" id="PTHR47481:SF30">
    <property type="entry name" value="CCHC-TYPE DOMAIN-CONTAINING PROTEIN"/>
    <property type="match status" value="1"/>
</dbReference>
<evidence type="ECO:0000313" key="2">
    <source>
        <dbReference type="Proteomes" id="UP000694861"/>
    </source>
</evidence>